<dbReference type="InterPro" id="IPR004364">
    <property type="entry name" value="Aa-tRNA-synt_II"/>
</dbReference>
<comment type="cofactor">
    <cofactor evidence="13 14">
        <name>Mg(2+)</name>
        <dbReference type="ChEBI" id="CHEBI:18420"/>
    </cofactor>
    <text evidence="13 14">Binds 3 Mg(2+) ions per subunit.</text>
</comment>
<dbReference type="InterPro" id="IPR004365">
    <property type="entry name" value="NA-bd_OB_tRNA"/>
</dbReference>
<dbReference type="GO" id="GO:0000287">
    <property type="term" value="F:magnesium ion binding"/>
    <property type="evidence" value="ECO:0007669"/>
    <property type="project" value="UniProtKB-UniRule"/>
</dbReference>
<organism evidence="16 17">
    <name type="scientific">Clostridium homopropionicum DSM 5847</name>
    <dbReference type="NCBI Taxonomy" id="1121318"/>
    <lineage>
        <taxon>Bacteria</taxon>
        <taxon>Bacillati</taxon>
        <taxon>Bacillota</taxon>
        <taxon>Clostridia</taxon>
        <taxon>Eubacteriales</taxon>
        <taxon>Clostridiaceae</taxon>
        <taxon>Clostridium</taxon>
    </lineage>
</organism>
<dbReference type="Pfam" id="PF01336">
    <property type="entry name" value="tRNA_anti-codon"/>
    <property type="match status" value="1"/>
</dbReference>
<evidence type="ECO:0000256" key="10">
    <source>
        <dbReference type="ARBA" id="ARBA00022917"/>
    </source>
</evidence>
<dbReference type="InterPro" id="IPR044136">
    <property type="entry name" value="Lys-tRNA-ligase_II_N"/>
</dbReference>
<keyword evidence="7 13" id="KW-0547">Nucleotide-binding</keyword>
<evidence type="ECO:0000256" key="3">
    <source>
        <dbReference type="ARBA" id="ARBA00011738"/>
    </source>
</evidence>
<dbReference type="GO" id="GO:0016740">
    <property type="term" value="F:transferase activity"/>
    <property type="evidence" value="ECO:0007669"/>
    <property type="project" value="UniProtKB-ARBA"/>
</dbReference>
<dbReference type="AlphaFoldDB" id="A0A0L6Z728"/>
<dbReference type="InterPro" id="IPR018149">
    <property type="entry name" value="Lys-tRNA-synth_II_C"/>
</dbReference>
<dbReference type="CDD" id="cd04322">
    <property type="entry name" value="LysRS_N"/>
    <property type="match status" value="1"/>
</dbReference>
<dbReference type="Proteomes" id="UP000037043">
    <property type="component" value="Unassembled WGS sequence"/>
</dbReference>
<dbReference type="Gene3D" id="2.40.50.140">
    <property type="entry name" value="Nucleic acid-binding proteins"/>
    <property type="match status" value="1"/>
</dbReference>
<comment type="subcellular location">
    <subcellularLocation>
        <location evidence="1 13">Cytoplasm</location>
    </subcellularLocation>
</comment>
<reference evidence="17" key="1">
    <citation type="submission" date="2015-08" db="EMBL/GenBank/DDBJ databases">
        <title>Genome sequence of the strict anaerobe Clostridium homopropionicum LuHBu1 (DSM 5847T).</title>
        <authorList>
            <person name="Poehlein A."/>
            <person name="Beck M."/>
            <person name="Schiel-Bengelsdorf B."/>
            <person name="Bengelsdorf F.R."/>
            <person name="Daniel R."/>
            <person name="Duerre P."/>
        </authorList>
    </citation>
    <scope>NUCLEOTIDE SEQUENCE [LARGE SCALE GENOMIC DNA]</scope>
    <source>
        <strain evidence="17">DSM 5847</strain>
    </source>
</reference>
<keyword evidence="9 13" id="KW-0460">Magnesium</keyword>
<keyword evidence="4 13" id="KW-0963">Cytoplasm</keyword>
<feature type="binding site" evidence="13">
    <location>
        <position position="427"/>
    </location>
    <ligand>
        <name>Mg(2+)</name>
        <dbReference type="ChEBI" id="CHEBI:18420"/>
        <label>2</label>
    </ligand>
</feature>
<comment type="subunit">
    <text evidence="3 13">Homodimer.</text>
</comment>
<evidence type="ECO:0000256" key="4">
    <source>
        <dbReference type="ARBA" id="ARBA00022490"/>
    </source>
</evidence>
<evidence type="ECO:0000256" key="1">
    <source>
        <dbReference type="ARBA" id="ARBA00004496"/>
    </source>
</evidence>
<evidence type="ECO:0000256" key="5">
    <source>
        <dbReference type="ARBA" id="ARBA00022598"/>
    </source>
</evidence>
<dbReference type="PANTHER" id="PTHR42918:SF15">
    <property type="entry name" value="LYSINE--TRNA LIGASE, CHLOROPLASTIC_MITOCHONDRIAL"/>
    <property type="match status" value="1"/>
</dbReference>
<evidence type="ECO:0000256" key="7">
    <source>
        <dbReference type="ARBA" id="ARBA00022741"/>
    </source>
</evidence>
<comment type="caution">
    <text evidence="16">The sequence shown here is derived from an EMBL/GenBank/DDBJ whole genome shotgun (WGS) entry which is preliminary data.</text>
</comment>
<dbReference type="PATRIC" id="fig|1121318.3.peg.2814"/>
<dbReference type="InterPro" id="IPR034762">
    <property type="entry name" value="Lys-tRNA-ligase_II_bac/euk"/>
</dbReference>
<comment type="catalytic activity">
    <reaction evidence="12 13 14">
        <text>tRNA(Lys) + L-lysine + ATP = L-lysyl-tRNA(Lys) + AMP + diphosphate</text>
        <dbReference type="Rhea" id="RHEA:20792"/>
        <dbReference type="Rhea" id="RHEA-COMP:9696"/>
        <dbReference type="Rhea" id="RHEA-COMP:9697"/>
        <dbReference type="ChEBI" id="CHEBI:30616"/>
        <dbReference type="ChEBI" id="CHEBI:32551"/>
        <dbReference type="ChEBI" id="CHEBI:33019"/>
        <dbReference type="ChEBI" id="CHEBI:78442"/>
        <dbReference type="ChEBI" id="CHEBI:78529"/>
        <dbReference type="ChEBI" id="CHEBI:456215"/>
        <dbReference type="EC" id="6.1.1.6"/>
    </reaction>
</comment>
<dbReference type="GO" id="GO:0004824">
    <property type="term" value="F:lysine-tRNA ligase activity"/>
    <property type="evidence" value="ECO:0007669"/>
    <property type="project" value="UniProtKB-UniRule"/>
</dbReference>
<dbReference type="EMBL" id="LHUR01000033">
    <property type="protein sequence ID" value="KOA18759.1"/>
    <property type="molecule type" value="Genomic_DNA"/>
</dbReference>
<dbReference type="NCBIfam" id="TIGR00499">
    <property type="entry name" value="lysS_bact"/>
    <property type="match status" value="1"/>
</dbReference>
<dbReference type="CDD" id="cd00775">
    <property type="entry name" value="LysRS_core"/>
    <property type="match status" value="1"/>
</dbReference>
<dbReference type="InterPro" id="IPR012340">
    <property type="entry name" value="NA-bd_OB-fold"/>
</dbReference>
<feature type="domain" description="Aminoacyl-transfer RNA synthetases class-II family profile" evidence="15">
    <location>
        <begin position="190"/>
        <end position="508"/>
    </location>
</feature>
<dbReference type="NCBIfam" id="NF001756">
    <property type="entry name" value="PRK00484.1"/>
    <property type="match status" value="1"/>
</dbReference>
<dbReference type="GO" id="GO:0005829">
    <property type="term" value="C:cytosol"/>
    <property type="evidence" value="ECO:0007669"/>
    <property type="project" value="TreeGrafter"/>
</dbReference>
<accession>A0A0L6Z728</accession>
<evidence type="ECO:0000256" key="2">
    <source>
        <dbReference type="ARBA" id="ARBA00008226"/>
    </source>
</evidence>
<proteinExistence type="inferred from homology"/>
<dbReference type="GO" id="GO:0006430">
    <property type="term" value="P:lysyl-tRNA aminoacylation"/>
    <property type="evidence" value="ECO:0007669"/>
    <property type="project" value="UniProtKB-UniRule"/>
</dbReference>
<dbReference type="FunFam" id="3.30.930.10:FF:000001">
    <property type="entry name" value="Lysine--tRNA ligase"/>
    <property type="match status" value="1"/>
</dbReference>
<dbReference type="Pfam" id="PF00152">
    <property type="entry name" value="tRNA-synt_2"/>
    <property type="match status" value="1"/>
</dbReference>
<dbReference type="RefSeq" id="WP_052222285.1">
    <property type="nucleotide sequence ID" value="NZ_LHUR01000033.1"/>
</dbReference>
<dbReference type="PRINTS" id="PR00982">
    <property type="entry name" value="TRNASYNTHLYS"/>
</dbReference>
<comment type="similarity">
    <text evidence="2 13">Belongs to the class-II aminoacyl-tRNA synthetase family.</text>
</comment>
<dbReference type="Gene3D" id="3.30.930.10">
    <property type="entry name" value="Bira Bifunctional Protein, Domain 2"/>
    <property type="match status" value="1"/>
</dbReference>
<gene>
    <name evidence="13 16" type="primary">lysS</name>
    <name evidence="16" type="ORF">CLHOM_28030</name>
</gene>
<evidence type="ECO:0000256" key="6">
    <source>
        <dbReference type="ARBA" id="ARBA00022723"/>
    </source>
</evidence>
<evidence type="ECO:0000313" key="17">
    <source>
        <dbReference type="Proteomes" id="UP000037043"/>
    </source>
</evidence>
<dbReference type="PIRSF" id="PIRSF039101">
    <property type="entry name" value="LysRS2"/>
    <property type="match status" value="1"/>
</dbReference>
<dbReference type="SUPFAM" id="SSF50249">
    <property type="entry name" value="Nucleic acid-binding proteins"/>
    <property type="match status" value="1"/>
</dbReference>
<dbReference type="EC" id="6.1.1.6" evidence="13"/>
<evidence type="ECO:0000256" key="11">
    <source>
        <dbReference type="ARBA" id="ARBA00023146"/>
    </source>
</evidence>
<name>A0A0L6Z728_9CLOT</name>
<keyword evidence="8 13" id="KW-0067">ATP-binding</keyword>
<evidence type="ECO:0000256" key="14">
    <source>
        <dbReference type="RuleBase" id="RU000336"/>
    </source>
</evidence>
<dbReference type="PANTHER" id="PTHR42918">
    <property type="entry name" value="LYSYL-TRNA SYNTHETASE"/>
    <property type="match status" value="1"/>
</dbReference>
<evidence type="ECO:0000256" key="12">
    <source>
        <dbReference type="ARBA" id="ARBA00048573"/>
    </source>
</evidence>
<keyword evidence="10 13" id="KW-0648">Protein biosynthesis</keyword>
<dbReference type="GO" id="GO:0005524">
    <property type="term" value="F:ATP binding"/>
    <property type="evidence" value="ECO:0007669"/>
    <property type="project" value="UniProtKB-UniRule"/>
</dbReference>
<sequence length="510" mass="58936">MSEKQLTKEEIKQKKLEEKQEQEFNALIKERRQKLTNLQEAGKDPFDVYKVERTHSSKDIKERYDELEGKQVTVAGRLMSKRVHGKAGFSDIHDRCGKIQLYIKVDDVGEEKLKEYKTFDIGDFVSITGNVFKTKTGEVSVHILDFELLTKSLKPLPEKFHGLKDPDLRYRQRYVDLIMNEEVKETFIKRTAIIKAIREFLDNRDFLEVETPILSPIAGGAAAKPFITHHNALDIDMYLRIATELYLKRLIVGGFERVYEIGKNFRNEGIDIRHNPEFTAMELYEAYADYNDMMEITENMIAYVCEKVNGTTKVMYEGTEIDFTPPWRRVTMVDAVKEYAGVDFNEVKTDEEAREIAKAKGVELKKELKDCSKGDILVALFEEFGEDKLIQPTFVCDYPVENSPLTKGKRGDAELTERFEGFIYGREVCNAYSELNDPIIQKDRFMQQLRERELGDDEAYMMDEDFINSLEIGMPPTGGLGIGIDRLIMFLTDSRSIRDVILFPTMKPTK</sequence>
<dbReference type="SUPFAM" id="SSF55681">
    <property type="entry name" value="Class II aaRS and biotin synthetases"/>
    <property type="match status" value="1"/>
</dbReference>
<keyword evidence="5 13" id="KW-0436">Ligase</keyword>
<dbReference type="GO" id="GO:0000049">
    <property type="term" value="F:tRNA binding"/>
    <property type="evidence" value="ECO:0007669"/>
    <property type="project" value="TreeGrafter"/>
</dbReference>
<evidence type="ECO:0000256" key="13">
    <source>
        <dbReference type="HAMAP-Rule" id="MF_00252"/>
    </source>
</evidence>
<feature type="binding site" evidence="13">
    <location>
        <position position="420"/>
    </location>
    <ligand>
        <name>Mg(2+)</name>
        <dbReference type="ChEBI" id="CHEBI:18420"/>
        <label>1</label>
    </ligand>
</feature>
<dbReference type="InterPro" id="IPR045864">
    <property type="entry name" value="aa-tRNA-synth_II/BPL/LPL"/>
</dbReference>
<evidence type="ECO:0000256" key="8">
    <source>
        <dbReference type="ARBA" id="ARBA00022840"/>
    </source>
</evidence>
<keyword evidence="6 13" id="KW-0479">Metal-binding</keyword>
<dbReference type="HAMAP" id="MF_00252">
    <property type="entry name" value="Lys_tRNA_synth_class2"/>
    <property type="match status" value="1"/>
</dbReference>
<dbReference type="InterPro" id="IPR006195">
    <property type="entry name" value="aa-tRNA-synth_II"/>
</dbReference>
<evidence type="ECO:0000313" key="16">
    <source>
        <dbReference type="EMBL" id="KOA18759.1"/>
    </source>
</evidence>
<feature type="binding site" evidence="13">
    <location>
        <position position="427"/>
    </location>
    <ligand>
        <name>Mg(2+)</name>
        <dbReference type="ChEBI" id="CHEBI:18420"/>
        <label>1</label>
    </ligand>
</feature>
<evidence type="ECO:0000256" key="9">
    <source>
        <dbReference type="ARBA" id="ARBA00022842"/>
    </source>
</evidence>
<keyword evidence="17" id="KW-1185">Reference proteome</keyword>
<dbReference type="InterPro" id="IPR002313">
    <property type="entry name" value="Lys-tRNA-ligase_II"/>
</dbReference>
<dbReference type="FunFam" id="2.40.50.140:FF:000024">
    <property type="entry name" value="Lysine--tRNA ligase"/>
    <property type="match status" value="1"/>
</dbReference>
<protein>
    <recommendedName>
        <fullName evidence="13">Lysine--tRNA ligase</fullName>
        <ecNumber evidence="13">6.1.1.6</ecNumber>
    </recommendedName>
    <alternativeName>
        <fullName evidence="13">Lysyl-tRNA synthetase</fullName>
        <shortName evidence="13">LysRS</shortName>
    </alternativeName>
</protein>
<keyword evidence="11 13" id="KW-0030">Aminoacyl-tRNA synthetase</keyword>
<dbReference type="STRING" id="36844.SAMN04488501_11665"/>
<evidence type="ECO:0000259" key="15">
    <source>
        <dbReference type="PROSITE" id="PS50862"/>
    </source>
</evidence>
<dbReference type="GO" id="GO:0140096">
    <property type="term" value="F:catalytic activity, acting on a protein"/>
    <property type="evidence" value="ECO:0007669"/>
    <property type="project" value="UniProtKB-ARBA"/>
</dbReference>
<dbReference type="PROSITE" id="PS50862">
    <property type="entry name" value="AA_TRNA_LIGASE_II"/>
    <property type="match status" value="1"/>
</dbReference>